<dbReference type="Pfam" id="PF01917">
    <property type="entry name" value="Flagellin_arch-type"/>
    <property type="match status" value="1"/>
</dbReference>
<dbReference type="InterPro" id="IPR002774">
    <property type="entry name" value="Flagellin_arc-type"/>
</dbReference>
<keyword evidence="2" id="KW-1185">Reference proteome</keyword>
<dbReference type="KEGG" id="tvo:TVG0600631"/>
<dbReference type="PANTHER" id="PTHR42200">
    <property type="entry name" value="ARCHAEAL FLAGELLA-RELATED PROTEIN F-RELATED"/>
    <property type="match status" value="1"/>
</dbReference>
<accession>Q97B48</accession>
<organism evidence="1 2">
    <name type="scientific">Thermoplasma volcanium (strain ATCC 51530 / DSM 4299 / JCM 9571 / NBRC 15438 / GSS1)</name>
    <dbReference type="NCBI Taxonomy" id="273116"/>
    <lineage>
        <taxon>Archaea</taxon>
        <taxon>Methanobacteriati</taxon>
        <taxon>Thermoplasmatota</taxon>
        <taxon>Thermoplasmata</taxon>
        <taxon>Thermoplasmatales</taxon>
        <taxon>Thermoplasmataceae</taxon>
        <taxon>Thermoplasma</taxon>
    </lineage>
</organism>
<gene>
    <name evidence="1" type="ORF">TVG0600631</name>
</gene>
<name>Q97B48_THEVO</name>
<dbReference type="AlphaFoldDB" id="Q97B48"/>
<keyword evidence="1" id="KW-0282">Flagellum</keyword>
<reference evidence="1 2" key="2">
    <citation type="journal article" date="2000" name="Proc. Natl. Acad. Sci. U.S.A.">
        <title>Archaeal adaptation to higher temperatures revealed by genomic sequence of Thermoplasma volcanium.</title>
        <authorList>
            <person name="Kawashima T."/>
            <person name="Amano N."/>
            <person name="Koike H."/>
            <person name="Makino S."/>
            <person name="Higuchi S."/>
            <person name="Kawashima-Ohya Y."/>
            <person name="Watanabe K."/>
            <person name="Yamazaki M."/>
            <person name="Kanehori K."/>
            <person name="Kawamoto T."/>
            <person name="Nunoshiba T."/>
            <person name="Yamamoto Y."/>
            <person name="Aramaki H."/>
            <person name="Makino K."/>
            <person name="Suzuki M."/>
        </authorList>
    </citation>
    <scope>NUCLEOTIDE SEQUENCE [LARGE SCALE GENOMIC DNA]</scope>
    <source>
        <strain evidence="2">ATCC 51530 / DSM 4299 / JCM 9571 / NBRC 15438 / GSS1</strain>
    </source>
</reference>
<reference evidence="1 2" key="1">
    <citation type="journal article" date="1999" name="Proc. Jpn. Acad.">
        <title>Determination of the complete genomic DNA sequence of Thermoplasma volvanium GSS1.</title>
        <authorList>
            <person name="Kawashima T."/>
            <person name="Yamamoto Y."/>
            <person name="Aramaki H."/>
            <person name="Nunoshiba T."/>
            <person name="Kawamoto T."/>
            <person name="Watanabe K."/>
            <person name="Yamazaki M."/>
            <person name="Kanehori K."/>
            <person name="Amano N."/>
            <person name="Ohya Y."/>
            <person name="Makino K."/>
            <person name="Suzuki M."/>
        </authorList>
    </citation>
    <scope>NUCLEOTIDE SEQUENCE [LARGE SCALE GENOMIC DNA]</scope>
    <source>
        <strain evidence="2">ATCC 51530 / DSM 4299 / JCM 9571 / NBRC 15438 / GSS1</strain>
    </source>
</reference>
<protein>
    <submittedName>
        <fullName evidence="1">Flagella-related protein G</fullName>
    </submittedName>
</protein>
<evidence type="ECO:0000313" key="1">
    <source>
        <dbReference type="EMBL" id="BAB59753.1"/>
    </source>
</evidence>
<proteinExistence type="predicted"/>
<keyword evidence="1" id="KW-0969">Cilium</keyword>
<dbReference type="Proteomes" id="UP000001017">
    <property type="component" value="Chromosome"/>
</dbReference>
<dbReference type="RefSeq" id="WP_010916869.1">
    <property type="nucleotide sequence ID" value="NC_002689.2"/>
</dbReference>
<dbReference type="PANTHER" id="PTHR42200:SF1">
    <property type="entry name" value="FLAGELLA-RELATED PROTEIN G-RELATED"/>
    <property type="match status" value="1"/>
</dbReference>
<dbReference type="OrthoDB" id="183655at2157"/>
<dbReference type="eggNOG" id="arCOG01822">
    <property type="taxonomic scope" value="Archaea"/>
</dbReference>
<dbReference type="PhylomeDB" id="Q97B48"/>
<dbReference type="HOGENOM" id="CLU_134827_1_0_2"/>
<keyword evidence="1" id="KW-0966">Cell projection</keyword>
<sequence>MASTAVSELVFFIVTLLITASAVAVLSDQTIHIVYGMQSSSQRTTDMIQENFAIINNPDQIPYDNGYVFYIKNTGSVGFAFDNTSISVLVDGSAVTGKYVKFISLENSSILVPGQVGEIVVNETLSGYNSITISLGTGVSHTFNFEV</sequence>
<dbReference type="GO" id="GO:0097588">
    <property type="term" value="P:archaeal or bacterial-type flagellum-dependent cell motility"/>
    <property type="evidence" value="ECO:0007669"/>
    <property type="project" value="InterPro"/>
</dbReference>
<dbReference type="EMBL" id="BA000011">
    <property type="protein sequence ID" value="BAB59753.1"/>
    <property type="molecule type" value="Genomic_DNA"/>
</dbReference>
<dbReference type="GO" id="GO:0005198">
    <property type="term" value="F:structural molecule activity"/>
    <property type="evidence" value="ECO:0007669"/>
    <property type="project" value="InterPro"/>
</dbReference>
<evidence type="ECO:0000313" key="2">
    <source>
        <dbReference type="Proteomes" id="UP000001017"/>
    </source>
</evidence>
<dbReference type="PaxDb" id="273116-14324826"/>
<dbReference type="STRING" id="273116.gene:9381399"/>
<dbReference type="GeneID" id="1441717"/>